<dbReference type="Gene3D" id="3.10.129.110">
    <property type="entry name" value="Polyketide synthase dehydratase"/>
    <property type="match status" value="1"/>
</dbReference>
<dbReference type="Pfam" id="PF14765">
    <property type="entry name" value="PS-DH"/>
    <property type="match status" value="1"/>
</dbReference>
<dbReference type="InterPro" id="IPR049900">
    <property type="entry name" value="PKS_mFAS_DH"/>
</dbReference>
<evidence type="ECO:0000256" key="8">
    <source>
        <dbReference type="ARBA" id="ARBA00029443"/>
    </source>
</evidence>
<evidence type="ECO:0000256" key="1">
    <source>
        <dbReference type="ARBA" id="ARBA00022450"/>
    </source>
</evidence>
<dbReference type="Gene3D" id="3.40.50.12780">
    <property type="entry name" value="N-terminal domain of ligase-like"/>
    <property type="match status" value="1"/>
</dbReference>
<dbReference type="GO" id="GO:0016874">
    <property type="term" value="F:ligase activity"/>
    <property type="evidence" value="ECO:0007669"/>
    <property type="project" value="UniProtKB-KW"/>
</dbReference>
<keyword evidence="4" id="KW-0489">Methyltransferase</keyword>
<dbReference type="Pfam" id="PF02801">
    <property type="entry name" value="Ketoacyl-synt_C"/>
    <property type="match status" value="2"/>
</dbReference>
<dbReference type="InterPro" id="IPR020806">
    <property type="entry name" value="PKS_PP-bd"/>
</dbReference>
<dbReference type="Pfam" id="PF08659">
    <property type="entry name" value="KR"/>
    <property type="match status" value="1"/>
</dbReference>
<dbReference type="GO" id="GO:1901336">
    <property type="term" value="P:lactone biosynthetic process"/>
    <property type="evidence" value="ECO:0007669"/>
    <property type="project" value="UniProtKB-ARBA"/>
</dbReference>
<feature type="active site" description="Proton donor; for dehydratase activity" evidence="9">
    <location>
        <position position="1172"/>
    </location>
</feature>
<dbReference type="SUPFAM" id="SSF47336">
    <property type="entry name" value="ACP-like"/>
    <property type="match status" value="2"/>
</dbReference>
<dbReference type="InterPro" id="IPR014031">
    <property type="entry name" value="Ketoacyl_synth_C"/>
</dbReference>
<dbReference type="Pfam" id="PF16197">
    <property type="entry name" value="KAsynt_C_assoc"/>
    <property type="match status" value="1"/>
</dbReference>
<feature type="region of interest" description="N-terminal hotdog fold" evidence="9">
    <location>
        <begin position="962"/>
        <end position="1097"/>
    </location>
</feature>
<keyword evidence="2" id="KW-0597">Phosphoprotein</keyword>
<dbReference type="SMART" id="SM00823">
    <property type="entry name" value="PKS_PP"/>
    <property type="match status" value="2"/>
</dbReference>
<dbReference type="InterPro" id="IPR013120">
    <property type="entry name" value="FAR_NAD-bd"/>
</dbReference>
<dbReference type="InterPro" id="IPR042104">
    <property type="entry name" value="PKS_dehydratase_sf"/>
</dbReference>
<dbReference type="SUPFAM" id="SSF51735">
    <property type="entry name" value="NAD(P)-binding Rossmann-fold domains"/>
    <property type="match status" value="2"/>
</dbReference>
<dbReference type="InterPro" id="IPR006162">
    <property type="entry name" value="Ppantetheine_attach_site"/>
</dbReference>
<keyword evidence="1" id="KW-0596">Phosphopantetheine</keyword>
<dbReference type="SUPFAM" id="SSF55048">
    <property type="entry name" value="Probable ACP-binding domain of malonyl-CoA ACP transacylase"/>
    <property type="match status" value="1"/>
</dbReference>
<dbReference type="InterPro" id="IPR042099">
    <property type="entry name" value="ANL_N_sf"/>
</dbReference>
<evidence type="ECO:0000256" key="9">
    <source>
        <dbReference type="PROSITE-ProRule" id="PRU01363"/>
    </source>
</evidence>
<dbReference type="CDD" id="cd00833">
    <property type="entry name" value="PKS"/>
    <property type="match status" value="1"/>
</dbReference>
<dbReference type="Pfam" id="PF00501">
    <property type="entry name" value="AMP-binding"/>
    <property type="match status" value="1"/>
</dbReference>
<dbReference type="Gene3D" id="3.30.559.30">
    <property type="entry name" value="Nonribosomal peptide synthetase, condensation domain"/>
    <property type="match status" value="1"/>
</dbReference>
<keyword evidence="15" id="KW-1185">Reference proteome</keyword>
<dbReference type="InterPro" id="IPR000873">
    <property type="entry name" value="AMP-dep_synth/lig_dom"/>
</dbReference>
<dbReference type="InterPro" id="IPR013217">
    <property type="entry name" value="Methyltransf_12"/>
</dbReference>
<dbReference type="GO" id="GO:0032259">
    <property type="term" value="P:methylation"/>
    <property type="evidence" value="ECO:0007669"/>
    <property type="project" value="UniProtKB-KW"/>
</dbReference>
<dbReference type="GO" id="GO:0004315">
    <property type="term" value="F:3-oxoacyl-[acyl-carrier-protein] synthase activity"/>
    <property type="evidence" value="ECO:0007669"/>
    <property type="project" value="InterPro"/>
</dbReference>
<dbReference type="PANTHER" id="PTHR43775">
    <property type="entry name" value="FATTY ACID SYNTHASE"/>
    <property type="match status" value="1"/>
</dbReference>
<feature type="domain" description="Carrier" evidence="11">
    <location>
        <begin position="2434"/>
        <end position="2515"/>
    </location>
</feature>
<feature type="region of interest" description="Disordered" evidence="10">
    <location>
        <begin position="2522"/>
        <end position="2567"/>
    </location>
</feature>
<feature type="domain" description="Carrier" evidence="11">
    <location>
        <begin position="3577"/>
        <end position="3657"/>
    </location>
</feature>
<evidence type="ECO:0000256" key="2">
    <source>
        <dbReference type="ARBA" id="ARBA00022553"/>
    </source>
</evidence>
<dbReference type="CDD" id="cd05930">
    <property type="entry name" value="A_NRPS"/>
    <property type="match status" value="1"/>
</dbReference>
<dbReference type="Gene3D" id="1.10.1200.10">
    <property type="entry name" value="ACP-like"/>
    <property type="match status" value="1"/>
</dbReference>
<dbReference type="GO" id="GO:0009403">
    <property type="term" value="P:toxin biosynthetic process"/>
    <property type="evidence" value="ECO:0007669"/>
    <property type="project" value="UniProtKB-ARBA"/>
</dbReference>
<dbReference type="InterPro" id="IPR029063">
    <property type="entry name" value="SAM-dependent_MTases_sf"/>
</dbReference>
<dbReference type="SMART" id="SM00827">
    <property type="entry name" value="PKS_AT"/>
    <property type="match status" value="1"/>
</dbReference>
<evidence type="ECO:0000256" key="6">
    <source>
        <dbReference type="ARBA" id="ARBA00022737"/>
    </source>
</evidence>
<dbReference type="InterPro" id="IPR009081">
    <property type="entry name" value="PP-bd_ACP"/>
</dbReference>
<dbReference type="InterPro" id="IPR020841">
    <property type="entry name" value="PKS_Beta-ketoAc_synthase_dom"/>
</dbReference>
<comment type="similarity">
    <text evidence="8">In the C-terminal section; belongs to the NRP synthetase family.</text>
</comment>
<evidence type="ECO:0000259" key="13">
    <source>
        <dbReference type="PROSITE" id="PS52019"/>
    </source>
</evidence>
<accession>A0AAD6E559</accession>
<evidence type="ECO:0000313" key="15">
    <source>
        <dbReference type="Proteomes" id="UP001216150"/>
    </source>
</evidence>
<keyword evidence="5" id="KW-0808">Transferase</keyword>
<evidence type="ECO:0000256" key="4">
    <source>
        <dbReference type="ARBA" id="ARBA00022603"/>
    </source>
</evidence>
<dbReference type="PROSITE" id="PS52019">
    <property type="entry name" value="PKS_MFAS_DH"/>
    <property type="match status" value="1"/>
</dbReference>
<dbReference type="Gene3D" id="3.40.50.150">
    <property type="entry name" value="Vaccinia Virus protein VP39"/>
    <property type="match status" value="1"/>
</dbReference>
<dbReference type="Pfam" id="PF07993">
    <property type="entry name" value="NAD_binding_4"/>
    <property type="match status" value="1"/>
</dbReference>
<evidence type="ECO:0000256" key="3">
    <source>
        <dbReference type="ARBA" id="ARBA00022598"/>
    </source>
</evidence>
<dbReference type="CDD" id="cd19532">
    <property type="entry name" value="C_PKS-NRPS"/>
    <property type="match status" value="1"/>
</dbReference>
<dbReference type="PROSITE" id="PS00455">
    <property type="entry name" value="AMP_BINDING"/>
    <property type="match status" value="1"/>
</dbReference>
<dbReference type="Pfam" id="PF00109">
    <property type="entry name" value="ketoacyl-synt"/>
    <property type="match status" value="1"/>
</dbReference>
<dbReference type="InterPro" id="IPR013968">
    <property type="entry name" value="PKS_KR"/>
</dbReference>
<feature type="domain" description="Ketosynthase family 3 (KS3)" evidence="12">
    <location>
        <begin position="4"/>
        <end position="466"/>
    </location>
</feature>
<dbReference type="PROSITE" id="PS00012">
    <property type="entry name" value="PHOSPHOPANTETHEINE"/>
    <property type="match status" value="2"/>
</dbReference>
<dbReference type="InterPro" id="IPR016035">
    <property type="entry name" value="Acyl_Trfase/lysoPLipase"/>
</dbReference>
<dbReference type="GO" id="GO:0030639">
    <property type="term" value="P:polyketide biosynthetic process"/>
    <property type="evidence" value="ECO:0007669"/>
    <property type="project" value="UniProtKB-ARBA"/>
</dbReference>
<keyword evidence="6" id="KW-0677">Repeat</keyword>
<dbReference type="NCBIfam" id="TIGR01733">
    <property type="entry name" value="AA-adenyl-dom"/>
    <property type="match status" value="1"/>
</dbReference>
<dbReference type="InterPro" id="IPR036736">
    <property type="entry name" value="ACP-like_sf"/>
</dbReference>
<dbReference type="Pfam" id="PF00698">
    <property type="entry name" value="Acyl_transf_1"/>
    <property type="match status" value="1"/>
</dbReference>
<comment type="caution">
    <text evidence="14">The sequence shown here is derived from an EMBL/GenBank/DDBJ whole genome shotgun (WGS) entry which is preliminary data.</text>
</comment>
<feature type="compositionally biased region" description="Polar residues" evidence="10">
    <location>
        <begin position="2524"/>
        <end position="2563"/>
    </location>
</feature>
<dbReference type="PROSITE" id="PS50075">
    <property type="entry name" value="CARRIER"/>
    <property type="match status" value="2"/>
</dbReference>
<protein>
    <submittedName>
        <fullName evidence="14">Polyketide synthetase</fullName>
    </submittedName>
</protein>
<dbReference type="SUPFAM" id="SSF52777">
    <property type="entry name" value="CoA-dependent acyltransferases"/>
    <property type="match status" value="2"/>
</dbReference>
<keyword evidence="3" id="KW-0436">Ligase</keyword>
<dbReference type="InterPro" id="IPR049551">
    <property type="entry name" value="PKS_DH_C"/>
</dbReference>
<keyword evidence="7" id="KW-0511">Multifunctional enzyme</keyword>
<dbReference type="SUPFAM" id="SSF53901">
    <property type="entry name" value="Thiolase-like"/>
    <property type="match status" value="1"/>
</dbReference>
<dbReference type="InterPro" id="IPR032821">
    <property type="entry name" value="PKS_assoc"/>
</dbReference>
<evidence type="ECO:0000259" key="11">
    <source>
        <dbReference type="PROSITE" id="PS50075"/>
    </source>
</evidence>
<dbReference type="GO" id="GO:0004312">
    <property type="term" value="F:fatty acid synthase activity"/>
    <property type="evidence" value="ECO:0007669"/>
    <property type="project" value="TreeGrafter"/>
</dbReference>
<dbReference type="SMART" id="SM00822">
    <property type="entry name" value="PKS_KR"/>
    <property type="match status" value="1"/>
</dbReference>
<evidence type="ECO:0000256" key="10">
    <source>
        <dbReference type="SAM" id="MobiDB-lite"/>
    </source>
</evidence>
<dbReference type="PANTHER" id="PTHR43775:SF20">
    <property type="entry name" value="HYBRID PKS-NRPS SYNTHETASE APDA"/>
    <property type="match status" value="1"/>
</dbReference>
<proteinExistence type="inferred from homology"/>
<organism evidence="14 15">
    <name type="scientific">Penicillium hetheringtonii</name>
    <dbReference type="NCBI Taxonomy" id="911720"/>
    <lineage>
        <taxon>Eukaryota</taxon>
        <taxon>Fungi</taxon>
        <taxon>Dikarya</taxon>
        <taxon>Ascomycota</taxon>
        <taxon>Pezizomycotina</taxon>
        <taxon>Eurotiomycetes</taxon>
        <taxon>Eurotiomycetidae</taxon>
        <taxon>Eurotiales</taxon>
        <taxon>Aspergillaceae</taxon>
        <taxon>Penicillium</taxon>
    </lineage>
</organism>
<dbReference type="InterPro" id="IPR045851">
    <property type="entry name" value="AMP-bd_C_sf"/>
</dbReference>
<dbReference type="EMBL" id="JAQJAC010000001">
    <property type="protein sequence ID" value="KAJ5600669.1"/>
    <property type="molecule type" value="Genomic_DNA"/>
</dbReference>
<dbReference type="PROSITE" id="PS00606">
    <property type="entry name" value="KS3_1"/>
    <property type="match status" value="1"/>
</dbReference>
<dbReference type="InterPro" id="IPR057326">
    <property type="entry name" value="KR_dom"/>
</dbReference>
<dbReference type="Pfam" id="PF21089">
    <property type="entry name" value="PKS_DH_N"/>
    <property type="match status" value="1"/>
</dbReference>
<dbReference type="InterPro" id="IPR001242">
    <property type="entry name" value="Condensation_dom"/>
</dbReference>
<dbReference type="Pfam" id="PF00668">
    <property type="entry name" value="Condensation"/>
    <property type="match status" value="1"/>
</dbReference>
<dbReference type="InterPro" id="IPR023213">
    <property type="entry name" value="CAT-like_dom_sf"/>
</dbReference>
<dbReference type="SMART" id="SM00825">
    <property type="entry name" value="PKS_KS"/>
    <property type="match status" value="1"/>
</dbReference>
<dbReference type="GO" id="GO:0006633">
    <property type="term" value="P:fatty acid biosynthetic process"/>
    <property type="evidence" value="ECO:0007669"/>
    <property type="project" value="InterPro"/>
</dbReference>
<dbReference type="InterPro" id="IPR001227">
    <property type="entry name" value="Ac_transferase_dom_sf"/>
</dbReference>
<dbReference type="InterPro" id="IPR020845">
    <property type="entry name" value="AMP-binding_CS"/>
</dbReference>
<dbReference type="InterPro" id="IPR016039">
    <property type="entry name" value="Thiolase-like"/>
</dbReference>
<dbReference type="Proteomes" id="UP001216150">
    <property type="component" value="Unassembled WGS sequence"/>
</dbReference>
<dbReference type="Gene3D" id="3.40.366.10">
    <property type="entry name" value="Malonyl-Coenzyme A Acyl Carrier Protein, domain 2"/>
    <property type="match status" value="1"/>
</dbReference>
<dbReference type="Gene3D" id="3.30.300.30">
    <property type="match status" value="1"/>
</dbReference>
<reference evidence="14 15" key="1">
    <citation type="journal article" date="2023" name="IMA Fungus">
        <title>Comparative genomic study of the Penicillium genus elucidates a diverse pangenome and 15 lateral gene transfer events.</title>
        <authorList>
            <person name="Petersen C."/>
            <person name="Sorensen T."/>
            <person name="Nielsen M.R."/>
            <person name="Sondergaard T.E."/>
            <person name="Sorensen J.L."/>
            <person name="Fitzpatrick D.A."/>
            <person name="Frisvad J.C."/>
            <person name="Nielsen K.L."/>
        </authorList>
    </citation>
    <scope>NUCLEOTIDE SEQUENCE [LARGE SCALE GENOMIC DNA]</scope>
    <source>
        <strain evidence="14 15">IBT 29057</strain>
    </source>
</reference>
<dbReference type="InterPro" id="IPR014030">
    <property type="entry name" value="Ketoacyl_synth_N"/>
</dbReference>
<dbReference type="PROSITE" id="PS52004">
    <property type="entry name" value="KS3_2"/>
    <property type="match status" value="1"/>
</dbReference>
<dbReference type="InterPro" id="IPR018201">
    <property type="entry name" value="Ketoacyl_synth_AS"/>
</dbReference>
<dbReference type="Pfam" id="PF00550">
    <property type="entry name" value="PP-binding"/>
    <property type="match status" value="1"/>
</dbReference>
<dbReference type="Gene3D" id="3.40.47.10">
    <property type="match status" value="1"/>
</dbReference>
<dbReference type="InterPro" id="IPR010071">
    <property type="entry name" value="AA_adenyl_dom"/>
</dbReference>
<dbReference type="InterPro" id="IPR016036">
    <property type="entry name" value="Malonyl_transacylase_ACP-bd"/>
</dbReference>
<evidence type="ECO:0000313" key="14">
    <source>
        <dbReference type="EMBL" id="KAJ5600669.1"/>
    </source>
</evidence>
<dbReference type="SUPFAM" id="SSF56801">
    <property type="entry name" value="Acetyl-CoA synthetase-like"/>
    <property type="match status" value="1"/>
</dbReference>
<dbReference type="InterPro" id="IPR050091">
    <property type="entry name" value="PKS_NRPS_Biosynth_Enz"/>
</dbReference>
<evidence type="ECO:0000256" key="5">
    <source>
        <dbReference type="ARBA" id="ARBA00022679"/>
    </source>
</evidence>
<evidence type="ECO:0000259" key="12">
    <source>
        <dbReference type="PROSITE" id="PS52004"/>
    </source>
</evidence>
<dbReference type="InterPro" id="IPR020807">
    <property type="entry name" value="PKS_DH"/>
</dbReference>
<evidence type="ECO:0000256" key="7">
    <source>
        <dbReference type="ARBA" id="ARBA00023268"/>
    </source>
</evidence>
<dbReference type="SMART" id="SM00826">
    <property type="entry name" value="PKS_DH"/>
    <property type="match status" value="1"/>
</dbReference>
<dbReference type="InterPro" id="IPR014043">
    <property type="entry name" value="Acyl_transferase_dom"/>
</dbReference>
<name>A0AAD6E559_9EURO</name>
<dbReference type="Pfam" id="PF08242">
    <property type="entry name" value="Methyltransf_12"/>
    <property type="match status" value="1"/>
</dbReference>
<feature type="active site" description="Proton acceptor; for dehydratase activity" evidence="9">
    <location>
        <position position="994"/>
    </location>
</feature>
<dbReference type="GO" id="GO:0031177">
    <property type="term" value="F:phosphopantetheine binding"/>
    <property type="evidence" value="ECO:0007669"/>
    <property type="project" value="InterPro"/>
</dbReference>
<dbReference type="GO" id="GO:0008168">
    <property type="term" value="F:methyltransferase activity"/>
    <property type="evidence" value="ECO:0007669"/>
    <property type="project" value="UniProtKB-KW"/>
</dbReference>
<dbReference type="SUPFAM" id="SSF52151">
    <property type="entry name" value="FabD/lysophospholipase-like"/>
    <property type="match status" value="1"/>
</dbReference>
<dbReference type="InterPro" id="IPR036291">
    <property type="entry name" value="NAD(P)-bd_dom_sf"/>
</dbReference>
<sequence>MSVEEPIAVIGSGLRFPGSSTSPSKLWDLLTKPRDLLTRIPENRFNADAHHHPNPDHHGTLNVTESYFIDQDHRHFDANFFNIKAIEVSAIDPQQRLLMEVVYESLEAAGLSIESLAGSQTGVYVGQMCGDHSDLLNSDVNALPTYTATGNARSIMSNRISYFFDWHGPSMTIDTACSSSLVAVHQAVQLLRSGDSRVTVAAGTNMILAPMQYVGASKLHMLAADSRSRMWDVDASGYARGEGVAAVILKRLSDAIADGDNIECIIRSSGVNQDGRTKGITVPSSTAQRDLIFRTYAKAGLDPLNPKERCQYFEAHGTGTAAGDPKVSLTRHLPKIRPPLIIHAHHSLCLQEAEAISQSFFYPDENVKSKDEVPLYVGSIKTVIGHTEGTAGLAGLIKASLALQHGVIPPNLLFNKLHPNIEPFYTNLEVPTSLKTWPALPEGIPRRASINSFGFGGTNAHVILENYTTPTPQETSSAASQQFTPFVFSAASEKSLRGILGDYMEYLSANPDVSLKDLSYTLYGRRSEHAIRTSFSASSVSDLQAKIKERVREGSNGQNIGVRAKVSSSMPRLLGVFTGQGAQWPTMSRELVLHSPYARKVVQELEAVLQTLPEPERPDWSLMDELLCDASKSRLDSAQIAQPLCTVVQIILFDLIQAAGVKFEAVVGHSSGEIAAAYAAGCITRDDAVKIAYYRGYFTHHTPSSKPGAMMAAGTSFEDANELCNLPMFKGRLAVAAINSSTSVTISGDRDAIEQAKEILEDEQKFARLLKVDKAYHSSHMIPCSTGYVEALKGCNIQPQQGAKDCTWYSSTYEKREMHGDEDLAGQYWADNMVRPVLFSQAVVSASAGGAFDLGVEVGPHPALKGPAVQTIQETQKDPILYTGVIHRGKNDTEAVSDALGYIWSQLSTYKLDLHSFDSLVSGENSRSVVPDLPTYHWDHDTLYWHNTRASKAFLCRKTGTNPLLGTRTTDIMEHEMRWRNLLRLNEKPWINGHQLQGQVVYPATAYIATAVEAARFIVPNEEDVAVIEVHDFSLGKPLVFSEGDSGIETVFAVDGITMTSENTYSASFVFHASSSAEADQLSTHATGRITVTLGESSSSLFPTRQPDLPNLVSIPQDRFYASLEPLGYSYSGWFRTLSSIKRRMNFSSSQITVPPQDDEPEKMLLHPALLDSALQGIFLAYCWPGDGSLEQLHVPTGIETFRVNAGLCRQTLIPSSDVSACSQLTSNPIATRQLNGDVEIYAPDGTGLVQMEGIKVVAFSEATADMDRAIFSENVWGVAAPSCELVMGDQRATEEDYEFSYAMERVSINYMKKTVEEFPEEKRKTMGLEWHFERMFDFFNDVLTTVKAGSRSCAQSEWVNDDKETIAALKAKHGHRVDMQLACQVGDHLAPVLRGETTILEHMTKDNLLNRFYEVGLGLKEFSYLLGKTVKQVVHRDPRMKILEIGAGTGGATKLIMSDIGRSFASYTYTDISTGFFETAQEVFSLFSDKMIFKTLDIEKDIVQQGYEEHTYDLVVASLVLHATTDIHRTLTSARRLLKPGGQLIILEVSNNDVSRVGFMMCALPGWWLGQNDGRTLSPCISTLEWHNALLQSGFSGIDSSTPESDAIPYPLAIIVSQAVDDRVALLREPLSAAGLQAAVDTELDLVLVGGQTLNTTRLVQGILRLLPTGTKHTIFKTLCDVDVAKVSPKSAILVLTELDEPVFKRLTDKALKGLQALFESQRTVLWITQGSRSENPFMNMSVGLGRSLVLENPDLTLQFLDLEVNSKPDPRSLLESLMRLRQGDILKRGGQLEELHWTNEHELAYENGNLVLSRVYQSKALNNRYNAFKRTITETVTLDSDSTPVKLSSDASSRHTLMHDASLASRLLDSQSLHGTGAEVLINVTHSLLAPIATRPDTAYLVLGVNLSTGASTIAVTPTNGSRALVSSEKSIEVTILPGNEISFLSSLAVELRSVSILSVCRPGSTLLVHEPTPAIASSILKRAGDTNIKVHFSTASQPKSADDWIFIDVYSPKRVVVASIPADVSTLVDCAARQGKNFSSCGSLIASCLPATSLQINLDGASPLQQMLEPSGAHSIQHLLPDVVQRALIETAESSAGQPVNELVTLDLEQLVGSDVDQSQQAIVSWTGTAKIPVQLSTVESQVKFRPDRTYVLFGLTSDLAQSICDWMASRGARNIVLTSRNPKIEYQWVELLAKKGVRLEAFANDITDKAALSTLVENLRHNYPPIAGICHGAMVLDDTSFFEMPFEKMQKVLGPKVKGAIFLDEIFQNDVLDFFVFFSSVTAIAGNRGQSAYTTANMFMSSLVTQRRQRGLAASILHIGAVMGVGYINRGFSDAIFAALRKTGFMMMSEREFHLCFAEAVVASHPCSDLNPEVITALETIRSTEVRPPWADFPRFQHCVQLEEAGDKKEKKKTAAVSVKIRLQEAVNASEVFEIISGAFFQKLQISLQLPSETEKAHVLASGLDDLGVDSLVAVEIRSWFGKEIETEIPVFKVLSGGSVAQLLEYAIDNMPAKLVPHSNGEQGTVSDSGSTNIRLTPASTPSVPSVNLASDSTGSSQVGEDVDSSVDMVVTPLETPFEDAEIKRTLSITEIEPPAEKTPSTNFEKIIPMSPGQSRFWFLKHLMKDQTTANSTILVAIDGNLRLDSLEDAVRKIAAHHEAFRTSFFIDENHKPVQAISALSRLFLERKVVASESQVKEEFEKLKNHVYDLEHGETLRLVHLCLTPTKSYLVIGSHHITLDGISLEVFLQTLQHAYNGQPLSKNTFQYSDYSEKLRQEISSGSLQSDIEYWKVELANHPPALPLLPFSSTKTRQPLEEYSHVSLNRIVPAALAKQIQETCHRLKANIFHFYLGVFEILLFKLLGTSDVCIGMADANRWDDRVAQSIGMYLNLLPLRFHLDSTQSFEAVLKETRRKAYLAMSHSRLPFDVLLENVECDRSTSFSPLFQAFINYRQGVSETRKFGGATGTTTEISLPRAGYDISLDIIENPGQDTRVTFMLQKTLYGEEETTKVLDLYFKLLGSVSRMSGQSLKDISLFSKEDIHNAVQLGQGPNSPSTWPATLPARIENIIAEHPDTISIKQVTGQSWSYQQLNAEVNRISSALLGAGVTKGSIVAVFQDASASQVFSLLAIYRIGAIYAPLDVNIPAERLQVIVAECKPSAVLVNESTVNNSSDLALPSSTHVLEVSSLPSGAHVPAANITSSDPAAMLFTSGTSGVPKGVVLSHGNFRNHVESLTVTHGFGSETVLQQSSVGFDMSLNQIFIALANAGTLVIVPESLRKDFSSLSQIILDHRVTYTSATPSEYLAWYRHGADNLSKSGSWKFATSGGEKFSAELIDVFRQLSSQFQQSLRIFNAYGPTECSLSSNELEVNLNTPKITAGRTLPNYAVCIVDEDSNPQPIGFPGEIYISGAGVAIGYLNNTEETARKFIKTSFSGKSYRTGDKGVLHADGALEILGRIDGDTQVKLRGLRIELQDVEKSILTASNGQLNEVVVTPVKTPTMLVAHAVLSSTVPTANTQSFLQELVSSLPLPQYMRPSFIRPIDRIPLTTSGKTDRKALQALGLPFASVQEEDEFSLTPTEDKLARVWDSILPLQSQGLHTLTSASDFFQVGGNSMLLIDLRNAVRREFDIDIPLLRLFEHSSISAMASLITPSSSESSHSIDWASEVAIPPTLLSSQPKSSACPRHPPQTVILTGATGFLGHNVLKALVEDSNITKIHCIAVRDSTKLASSIDSEKIVIHTGDLSLPRLGLSTAAFAALSNSADVIIHNGADVSFLKTYKTLRAANVESTKALVEIALPRKVPVHFVSTGTVGKLIGGESLKPTSLASYPPSEGFKDGYAATKWVSEVLLENVGNELGLPVVIHRPSSITGEGAGESDIVPNVVRYANLLKAAPESKGWTGFVDLVSVQNVVDGLLGSVTGDRGNGVQYIHHSGENVIPANKIGEMLQKDGKEEWDVLDMTEWVDKAIQKGMNPLIGEFLKNAGKGKGLQIGQRLLKE</sequence>
<dbReference type="Gene3D" id="3.40.50.720">
    <property type="entry name" value="NAD(P)-binding Rossmann-like Domain"/>
    <property type="match status" value="2"/>
</dbReference>
<gene>
    <name evidence="14" type="ORF">N7450_001736</name>
</gene>
<dbReference type="SUPFAM" id="SSF53335">
    <property type="entry name" value="S-adenosyl-L-methionine-dependent methyltransferases"/>
    <property type="match status" value="1"/>
</dbReference>
<dbReference type="CDD" id="cd02440">
    <property type="entry name" value="AdoMet_MTases"/>
    <property type="match status" value="1"/>
</dbReference>
<feature type="domain" description="PKS/mFAS DH" evidence="13">
    <location>
        <begin position="962"/>
        <end position="1266"/>
    </location>
</feature>
<feature type="region of interest" description="C-terminal hotdog fold" evidence="9">
    <location>
        <begin position="1112"/>
        <end position="1266"/>
    </location>
</feature>
<dbReference type="InterPro" id="IPR049552">
    <property type="entry name" value="PKS_DH_N"/>
</dbReference>
<dbReference type="Gene3D" id="3.30.559.10">
    <property type="entry name" value="Chloramphenicol acetyltransferase-like domain"/>
    <property type="match status" value="1"/>
</dbReference>